<dbReference type="InterPro" id="IPR027417">
    <property type="entry name" value="P-loop_NTPase"/>
</dbReference>
<gene>
    <name evidence="9 10" type="primary">bioD</name>
    <name evidence="10" type="ORF">ENS64_11315</name>
</gene>
<dbReference type="UniPathway" id="UPA00078">
    <property type="reaction ID" value="UER00161"/>
</dbReference>
<dbReference type="GO" id="GO:0004141">
    <property type="term" value="F:dethiobiotin synthase activity"/>
    <property type="evidence" value="ECO:0007669"/>
    <property type="project" value="UniProtKB-UniRule"/>
</dbReference>
<feature type="binding site" evidence="9">
    <location>
        <position position="45"/>
    </location>
    <ligand>
        <name>substrate</name>
    </ligand>
</feature>
<dbReference type="EMBL" id="DSVQ01000015">
    <property type="protein sequence ID" value="HGT39832.1"/>
    <property type="molecule type" value="Genomic_DNA"/>
</dbReference>
<feature type="binding site" evidence="9">
    <location>
        <begin position="188"/>
        <end position="189"/>
    </location>
    <ligand>
        <name>ATP</name>
        <dbReference type="ChEBI" id="CHEBI:30616"/>
    </ligand>
</feature>
<dbReference type="NCBIfam" id="TIGR00347">
    <property type="entry name" value="bioD"/>
    <property type="match status" value="1"/>
</dbReference>
<comment type="cofactor">
    <cofactor evidence="9">
        <name>Mg(2+)</name>
        <dbReference type="ChEBI" id="CHEBI:18420"/>
    </cofactor>
</comment>
<dbReference type="GO" id="GO:0005524">
    <property type="term" value="F:ATP binding"/>
    <property type="evidence" value="ECO:0007669"/>
    <property type="project" value="UniProtKB-UniRule"/>
</dbReference>
<dbReference type="HAMAP" id="MF_00336">
    <property type="entry name" value="BioD"/>
    <property type="match status" value="1"/>
</dbReference>
<reference evidence="10" key="1">
    <citation type="journal article" date="2020" name="mSystems">
        <title>Genome- and Community-Level Interaction Insights into Carbon Utilization and Element Cycling Functions of Hydrothermarchaeota in Hydrothermal Sediment.</title>
        <authorList>
            <person name="Zhou Z."/>
            <person name="Liu Y."/>
            <person name="Xu W."/>
            <person name="Pan J."/>
            <person name="Luo Z.H."/>
            <person name="Li M."/>
        </authorList>
    </citation>
    <scope>NUCLEOTIDE SEQUENCE [LARGE SCALE GENOMIC DNA]</scope>
    <source>
        <strain evidence="10">SpSt-508</strain>
    </source>
</reference>
<comment type="caution">
    <text evidence="9">Lacks conserved residue(s) required for the propagation of feature annotation.</text>
</comment>
<dbReference type="GO" id="GO:0005829">
    <property type="term" value="C:cytosol"/>
    <property type="evidence" value="ECO:0007669"/>
    <property type="project" value="TreeGrafter"/>
</dbReference>
<comment type="subunit">
    <text evidence="9">Homodimer.</text>
</comment>
<dbReference type="InterPro" id="IPR004472">
    <property type="entry name" value="DTB_synth_BioD"/>
</dbReference>
<keyword evidence="2 9" id="KW-0436">Ligase</keyword>
<keyword evidence="7 9" id="KW-0460">Magnesium</keyword>
<evidence type="ECO:0000313" key="10">
    <source>
        <dbReference type="EMBL" id="HGT39832.1"/>
    </source>
</evidence>
<dbReference type="PIRSF" id="PIRSF006755">
    <property type="entry name" value="DTB_synth"/>
    <property type="match status" value="1"/>
</dbReference>
<evidence type="ECO:0000256" key="8">
    <source>
        <dbReference type="ARBA" id="ARBA00047386"/>
    </source>
</evidence>
<dbReference type="SUPFAM" id="SSF52540">
    <property type="entry name" value="P-loop containing nucleoside triphosphate hydrolases"/>
    <property type="match status" value="1"/>
</dbReference>
<evidence type="ECO:0000256" key="4">
    <source>
        <dbReference type="ARBA" id="ARBA00022741"/>
    </source>
</evidence>
<feature type="binding site" evidence="9">
    <location>
        <begin position="128"/>
        <end position="131"/>
    </location>
    <ligand>
        <name>ATP</name>
        <dbReference type="ChEBI" id="CHEBI:30616"/>
    </ligand>
</feature>
<dbReference type="GO" id="GO:0000287">
    <property type="term" value="F:magnesium ion binding"/>
    <property type="evidence" value="ECO:0007669"/>
    <property type="project" value="UniProtKB-UniRule"/>
</dbReference>
<dbReference type="EC" id="6.3.3.3" evidence="9"/>
<feature type="binding site" evidence="9">
    <location>
        <position position="59"/>
    </location>
    <ligand>
        <name>Mg(2+)</name>
        <dbReference type="ChEBI" id="CHEBI:18420"/>
    </ligand>
</feature>
<evidence type="ECO:0000256" key="1">
    <source>
        <dbReference type="ARBA" id="ARBA00022490"/>
    </source>
</evidence>
<feature type="binding site" evidence="9">
    <location>
        <position position="224"/>
    </location>
    <ligand>
        <name>ATP</name>
        <dbReference type="ChEBI" id="CHEBI:30616"/>
    </ligand>
</feature>
<dbReference type="AlphaFoldDB" id="A0A7C4LL89"/>
<evidence type="ECO:0000256" key="2">
    <source>
        <dbReference type="ARBA" id="ARBA00022598"/>
    </source>
</evidence>
<keyword evidence="3 9" id="KW-0479">Metal-binding</keyword>
<comment type="caution">
    <text evidence="10">The sequence shown here is derived from an EMBL/GenBank/DDBJ whole genome shotgun (WGS) entry which is preliminary data.</text>
</comment>
<dbReference type="GO" id="GO:0009102">
    <property type="term" value="P:biotin biosynthetic process"/>
    <property type="evidence" value="ECO:0007669"/>
    <property type="project" value="UniProtKB-UniRule"/>
</dbReference>
<dbReference type="Gene3D" id="3.40.50.300">
    <property type="entry name" value="P-loop containing nucleotide triphosphate hydrolases"/>
    <property type="match status" value="1"/>
</dbReference>
<protein>
    <recommendedName>
        <fullName evidence="9">ATP-dependent dethiobiotin synthetase BioD</fullName>
        <ecNumber evidence="9">6.3.3.3</ecNumber>
    </recommendedName>
    <alternativeName>
        <fullName evidence="9">DTB synthetase</fullName>
        <shortName evidence="9">DTBS</shortName>
    </alternativeName>
    <alternativeName>
        <fullName evidence="9">Dethiobiotin synthase</fullName>
    </alternativeName>
</protein>
<name>A0A7C4LL89_9PLAN</name>
<proteinExistence type="inferred from homology"/>
<evidence type="ECO:0000256" key="3">
    <source>
        <dbReference type="ARBA" id="ARBA00022723"/>
    </source>
</evidence>
<organism evidence="10">
    <name type="scientific">Schlesneria paludicola</name>
    <dbReference type="NCBI Taxonomy" id="360056"/>
    <lineage>
        <taxon>Bacteria</taxon>
        <taxon>Pseudomonadati</taxon>
        <taxon>Planctomycetota</taxon>
        <taxon>Planctomycetia</taxon>
        <taxon>Planctomycetales</taxon>
        <taxon>Planctomycetaceae</taxon>
        <taxon>Schlesneria</taxon>
    </lineage>
</organism>
<dbReference type="CDD" id="cd03109">
    <property type="entry name" value="DTBS"/>
    <property type="match status" value="1"/>
</dbReference>
<feature type="binding site" evidence="9">
    <location>
        <position position="59"/>
    </location>
    <ligand>
        <name>ATP</name>
        <dbReference type="ChEBI" id="CHEBI:30616"/>
    </ligand>
</feature>
<keyword evidence="5 9" id="KW-0093">Biotin biosynthesis</keyword>
<keyword evidence="6 9" id="KW-0067">ATP-binding</keyword>
<evidence type="ECO:0000256" key="7">
    <source>
        <dbReference type="ARBA" id="ARBA00022842"/>
    </source>
</evidence>
<evidence type="ECO:0000256" key="5">
    <source>
        <dbReference type="ARBA" id="ARBA00022756"/>
    </source>
</evidence>
<comment type="similarity">
    <text evidence="9">Belongs to the dethiobiotin synthetase family.</text>
</comment>
<keyword evidence="1 9" id="KW-0963">Cytoplasm</keyword>
<sequence>MHTALSGLVVTGTDTGVGKTHVATLVVRALRRQGLRVGAYKPVCSGATRLASGGWEWDDLERLRRALTEGADSDVRSALSLTTICPQRFLAPLAPPVAARYEGRPIDEPLLVQGLEIWRGRVEAVVIEGVGGWLCPVTEDAVFADLAAVWRAPVLVVARRGLGTINHTLLTIESIRRYGLPIAGVILNEPSPAGEDLSVRDNAVEIARRGGVPVLGELEHGADEQLRRAGQPITINWFEYLGPVDSRTCSSPAAGPRTSRHDRA</sequence>
<dbReference type="PANTHER" id="PTHR43210:SF2">
    <property type="entry name" value="ATP-DEPENDENT DETHIOBIOTIN SYNTHETASE BIOD 2"/>
    <property type="match status" value="1"/>
</dbReference>
<comment type="pathway">
    <text evidence="9">Cofactor biosynthesis; biotin biosynthesis; biotin from 7,8-diaminononanoate: step 1/2.</text>
</comment>
<comment type="catalytic activity">
    <reaction evidence="9">
        <text>(7R,8S)-7,8-diammoniononanoate + CO2 + ATP = (4R,5S)-dethiobiotin + ADP + phosphate + 3 H(+)</text>
        <dbReference type="Rhea" id="RHEA:15805"/>
        <dbReference type="ChEBI" id="CHEBI:15378"/>
        <dbReference type="ChEBI" id="CHEBI:16526"/>
        <dbReference type="ChEBI" id="CHEBI:30616"/>
        <dbReference type="ChEBI" id="CHEBI:43474"/>
        <dbReference type="ChEBI" id="CHEBI:149469"/>
        <dbReference type="ChEBI" id="CHEBI:149473"/>
        <dbReference type="ChEBI" id="CHEBI:456216"/>
        <dbReference type="EC" id="6.3.3.3"/>
    </reaction>
</comment>
<evidence type="ECO:0000256" key="9">
    <source>
        <dbReference type="HAMAP-Rule" id="MF_00336"/>
    </source>
</evidence>
<dbReference type="PANTHER" id="PTHR43210">
    <property type="entry name" value="DETHIOBIOTIN SYNTHETASE"/>
    <property type="match status" value="1"/>
</dbReference>
<feature type="binding site" evidence="9">
    <location>
        <position position="20"/>
    </location>
    <ligand>
        <name>Mg(2+)</name>
        <dbReference type="ChEBI" id="CHEBI:18420"/>
    </ligand>
</feature>
<keyword evidence="4 9" id="KW-0547">Nucleotide-binding</keyword>
<comment type="catalytic activity">
    <reaction evidence="8">
        <text>(7R,8S)-8-amino-7-(carboxyamino)nonanoate + ATP = (4R,5S)-dethiobiotin + ADP + phosphate + H(+)</text>
        <dbReference type="Rhea" id="RHEA:63684"/>
        <dbReference type="ChEBI" id="CHEBI:15378"/>
        <dbReference type="ChEBI" id="CHEBI:30616"/>
        <dbReference type="ChEBI" id="CHEBI:43474"/>
        <dbReference type="ChEBI" id="CHEBI:149470"/>
        <dbReference type="ChEBI" id="CHEBI:149473"/>
        <dbReference type="ChEBI" id="CHEBI:456216"/>
    </reaction>
</comment>
<comment type="subcellular location">
    <subcellularLocation>
        <location evidence="9">Cytoplasm</location>
    </subcellularLocation>
</comment>
<accession>A0A7C4LL89</accession>
<evidence type="ECO:0000256" key="6">
    <source>
        <dbReference type="ARBA" id="ARBA00022840"/>
    </source>
</evidence>
<feature type="binding site" evidence="9">
    <location>
        <begin position="16"/>
        <end position="21"/>
    </location>
    <ligand>
        <name>ATP</name>
        <dbReference type="ChEBI" id="CHEBI:30616"/>
    </ligand>
</feature>
<comment type="function">
    <text evidence="9">Catalyzes a mechanistically unusual reaction, the ATP-dependent insertion of CO2 between the N7 and N8 nitrogen atoms of 7,8-diaminopelargonic acid (DAPA, also called 7,8-diammoniononanoate) to form a ureido ring.</text>
</comment>
<feature type="binding site" evidence="9">
    <location>
        <position position="128"/>
    </location>
    <ligand>
        <name>Mg(2+)</name>
        <dbReference type="ChEBI" id="CHEBI:18420"/>
    </ligand>
</feature>
<dbReference type="Pfam" id="PF13500">
    <property type="entry name" value="AAA_26"/>
    <property type="match status" value="1"/>
</dbReference>
<feature type="active site" evidence="9">
    <location>
        <position position="41"/>
    </location>
</feature>